<dbReference type="PANTHER" id="PTHR21043:SF0">
    <property type="entry name" value="MITOCHONDRIAL ASSEMBLY OF RIBOSOMAL LARGE SUBUNIT PROTEIN 1"/>
    <property type="match status" value="1"/>
</dbReference>
<protein>
    <submittedName>
        <fullName evidence="2">Mitochondrial assembly of ribosomal large subunit protein isoform 2</fullName>
    </submittedName>
</protein>
<dbReference type="GO" id="GO:0043023">
    <property type="term" value="F:ribosomal large subunit binding"/>
    <property type="evidence" value="ECO:0007669"/>
    <property type="project" value="TreeGrafter"/>
</dbReference>
<dbReference type="Gene3D" id="3.30.460.10">
    <property type="entry name" value="Beta Polymerase, domain 2"/>
    <property type="match status" value="1"/>
</dbReference>
<dbReference type="PANTHER" id="PTHR21043">
    <property type="entry name" value="IOJAP SUPERFAMILY ORTHOLOG"/>
    <property type="match status" value="1"/>
</dbReference>
<dbReference type="SUPFAM" id="SSF81301">
    <property type="entry name" value="Nucleotidyltransferase"/>
    <property type="match status" value="1"/>
</dbReference>
<organism evidence="2 3">
    <name type="scientific">Schistosoma japonicum</name>
    <name type="common">Blood fluke</name>
    <dbReference type="NCBI Taxonomy" id="6182"/>
    <lineage>
        <taxon>Eukaryota</taxon>
        <taxon>Metazoa</taxon>
        <taxon>Spiralia</taxon>
        <taxon>Lophotrochozoa</taxon>
        <taxon>Platyhelminthes</taxon>
        <taxon>Trematoda</taxon>
        <taxon>Digenea</taxon>
        <taxon>Strigeidida</taxon>
        <taxon>Schistosomatoidea</taxon>
        <taxon>Schistosomatidae</taxon>
        <taxon>Schistosoma</taxon>
    </lineage>
</organism>
<comment type="similarity">
    <text evidence="1">Belongs to the Iojap/RsfS family.</text>
</comment>
<comment type="caution">
    <text evidence="2">The sequence shown here is derived from an EMBL/GenBank/DDBJ whole genome shotgun (WGS) entry which is preliminary data.</text>
</comment>
<dbReference type="Proteomes" id="UP000311919">
    <property type="component" value="Unassembled WGS sequence"/>
</dbReference>
<evidence type="ECO:0000256" key="1">
    <source>
        <dbReference type="ARBA" id="ARBA00010574"/>
    </source>
</evidence>
<proteinExistence type="inferred from homology"/>
<dbReference type="InterPro" id="IPR043519">
    <property type="entry name" value="NT_sf"/>
</dbReference>
<dbReference type="AlphaFoldDB" id="A0A4Z2CUK6"/>
<reference evidence="2 3" key="1">
    <citation type="submission" date="2019-03" db="EMBL/GenBank/DDBJ databases">
        <title>An improved genome assembly of the fluke Schistosoma japonicum.</title>
        <authorList>
            <person name="Hu W."/>
            <person name="Luo F."/>
            <person name="Yin M."/>
            <person name="Mo X."/>
            <person name="Sun C."/>
            <person name="Wu Q."/>
            <person name="Zhu B."/>
            <person name="Xiang M."/>
            <person name="Wang J."/>
            <person name="Wang Y."/>
            <person name="Zhang T."/>
            <person name="Xu B."/>
            <person name="Zheng H."/>
            <person name="Feng Z."/>
        </authorList>
    </citation>
    <scope>NUCLEOTIDE SEQUENCE [LARGE SCALE GENOMIC DNA]</scope>
    <source>
        <strain evidence="2">HuSjv2</strain>
        <tissue evidence="2">Worms</tissue>
    </source>
</reference>
<evidence type="ECO:0000313" key="2">
    <source>
        <dbReference type="EMBL" id="TNN07972.1"/>
    </source>
</evidence>
<dbReference type="GO" id="GO:0017148">
    <property type="term" value="P:negative regulation of translation"/>
    <property type="evidence" value="ECO:0007669"/>
    <property type="project" value="TreeGrafter"/>
</dbReference>
<accession>A0A4Z2CUK6</accession>
<keyword evidence="3" id="KW-1185">Reference proteome</keyword>
<dbReference type="InterPro" id="IPR004394">
    <property type="entry name" value="Iojap/RsfS/C7orf30"/>
</dbReference>
<dbReference type="EMBL" id="SKCS01000418">
    <property type="protein sequence ID" value="TNN07972.1"/>
    <property type="molecule type" value="Genomic_DNA"/>
</dbReference>
<name>A0A4Z2CUK6_SCHJA</name>
<dbReference type="Pfam" id="PF02410">
    <property type="entry name" value="RsfS"/>
    <property type="match status" value="1"/>
</dbReference>
<dbReference type="GO" id="GO:0090071">
    <property type="term" value="P:negative regulation of ribosome biogenesis"/>
    <property type="evidence" value="ECO:0007669"/>
    <property type="project" value="TreeGrafter"/>
</dbReference>
<gene>
    <name evidence="2" type="ORF">EWB00_007404</name>
</gene>
<evidence type="ECO:0000313" key="3">
    <source>
        <dbReference type="Proteomes" id="UP000311919"/>
    </source>
</evidence>
<sequence>MLLFQRISPSLLTVASKVFPRSNHYLSGFYSTESKPRIRQKSNSNDGEEDTVFEVYDDHWEVDPVVEQIHIAETKPREQLSFIRMKSLFDVPELMEVLRLENIRDIVCLSMNHSFLAPYMVIGSGVTRRHVQNTAIHIHKLLKCKLRHTSLPIPLLHGIDGSCEWIAVDMSTIFLHLFLPSTRLKYDLESLWCAGAQYDDQLIQKNITQMPDTFNWKELFSKFNRRNNPRLGIHLLTVKLMCFFVIKLSHKCITNTTGHILNNVQTLPKFH</sequence>
<dbReference type="STRING" id="6182.A0A4Z2CUK6"/>
<dbReference type="OrthoDB" id="21330at2759"/>
<dbReference type="GO" id="GO:0005739">
    <property type="term" value="C:mitochondrion"/>
    <property type="evidence" value="ECO:0007669"/>
    <property type="project" value="TreeGrafter"/>
</dbReference>